<evidence type="ECO:0000256" key="2">
    <source>
        <dbReference type="SAM" id="Phobius"/>
    </source>
</evidence>
<feature type="transmembrane region" description="Helical" evidence="2">
    <location>
        <begin position="22"/>
        <end position="46"/>
    </location>
</feature>
<dbReference type="PATRIC" id="fig|595434.4.peg.5548"/>
<feature type="compositionally biased region" description="Basic and acidic residues" evidence="1">
    <location>
        <begin position="916"/>
        <end position="927"/>
    </location>
</feature>
<evidence type="ECO:0000256" key="1">
    <source>
        <dbReference type="SAM" id="MobiDB-lite"/>
    </source>
</evidence>
<sequence length="927" mass="104090">MAGTLGMTKSKSLSGEKAPKRILWKVLLIALVVSATAVGGGGFYLYRTEQNRLAQAAASSAAMAEQMKVQAEAMKYREQYALSAQDLKAETFRTMFERFPIDVASQRTRLRDAVKARAKVDPHLETALLDVYDAPLVGEDPPLFFADLCDEFMADVELMLEDFVQRNPDLDNVEQMTGSLRECLYFGYRSEHPPKKALDDVKEFEATGDPLVLLALLKCDFGDTRETNFERVGKASDRIAESPESFDPVLAALVHSESLLCHAVDRNSDGYDAAVRRFLAAWPVAWQEASSRSPSVGRDHVCLTRMLQAVDVLNSVAQMDFLDGLTSAEQPDVPAFVVHAVIGQFYRRVAWDNRGTSYVSETAPSAMETFGELANVASTHMVEAYLLRPELAMLASAPLGMQMASGSTPLSVHHWFRLALSGHLDHQRAYDSYSFASMPRWGGSEELQQSIASKCLDTETPDGLVALHSHLFMRFYFARRTSDVSMLDEPGNLMWARRSVDAWRKLSNANRTYHYGERNLGDALQILWEAGQFDDVSALLETIGQRSRIVNWKTHNMDEEEVRFICRMASGASYFSWMPIHQQLVFNSERLDPAKIASLNPRLDDLESIWLDNPDFIAERFSDLSAEAIESKREYAMRMLARRRTQLNLLDRFHRGEQVKFTVNELAASFIPAGNHSRLELRSSEKCIGEANQLDLELNGADGDEQIGEQSNAPSGLETVEVIAESDDPMGGYQIETDWLDHSFFLWNQIRYPLPARYEVTVTFMDATRSPYGVGLLCGPDGNGGLRNELRGAQIRFCPGAKFLCVNSVPEKAMSSSSYKEWSLSSENMRTARLRLDVGERGYKAFFNDHCFHESESPLRTDGLFQVGRCSSRVYTLPTGQKSVFNLYDFEVQKLQQDPFAESQVDDGGSDFFESEEGRLNDAEDFL</sequence>
<dbReference type="AlphaFoldDB" id="A0A0J1B5T0"/>
<protein>
    <recommendedName>
        <fullName evidence="5">Transmembrane protein</fullName>
    </recommendedName>
</protein>
<keyword evidence="4" id="KW-1185">Reference proteome</keyword>
<feature type="region of interest" description="Disordered" evidence="1">
    <location>
        <begin position="902"/>
        <end position="927"/>
    </location>
</feature>
<gene>
    <name evidence="3" type="ORF">RISK_005845</name>
</gene>
<dbReference type="EMBL" id="LECT01000045">
    <property type="protein sequence ID" value="KLU02175.1"/>
    <property type="molecule type" value="Genomic_DNA"/>
</dbReference>
<evidence type="ECO:0000313" key="3">
    <source>
        <dbReference type="EMBL" id="KLU02175.1"/>
    </source>
</evidence>
<evidence type="ECO:0008006" key="5">
    <source>
        <dbReference type="Google" id="ProtNLM"/>
    </source>
</evidence>
<keyword evidence="2" id="KW-1133">Transmembrane helix</keyword>
<dbReference type="STRING" id="595434.RISK_005845"/>
<comment type="caution">
    <text evidence="3">The sequence shown here is derived from an EMBL/GenBank/DDBJ whole genome shotgun (WGS) entry which is preliminary data.</text>
</comment>
<evidence type="ECO:0000313" key="4">
    <source>
        <dbReference type="Proteomes" id="UP000036367"/>
    </source>
</evidence>
<feature type="compositionally biased region" description="Acidic residues" evidence="1">
    <location>
        <begin position="904"/>
        <end position="915"/>
    </location>
</feature>
<proteinExistence type="predicted"/>
<dbReference type="Proteomes" id="UP000036367">
    <property type="component" value="Unassembled WGS sequence"/>
</dbReference>
<accession>A0A0J1B5T0</accession>
<keyword evidence="2" id="KW-0472">Membrane</keyword>
<name>A0A0J1B5T0_RHOIS</name>
<keyword evidence="2" id="KW-0812">Transmembrane</keyword>
<reference evidence="3" key="1">
    <citation type="submission" date="2015-05" db="EMBL/GenBank/DDBJ databases">
        <title>Permanent draft genome of Rhodopirellula islandicus K833.</title>
        <authorList>
            <person name="Kizina J."/>
            <person name="Richter M."/>
            <person name="Glockner F.O."/>
            <person name="Harder J."/>
        </authorList>
    </citation>
    <scope>NUCLEOTIDE SEQUENCE [LARGE SCALE GENOMIC DNA]</scope>
    <source>
        <strain evidence="3">K833</strain>
    </source>
</reference>
<organism evidence="3 4">
    <name type="scientific">Rhodopirellula islandica</name>
    <dbReference type="NCBI Taxonomy" id="595434"/>
    <lineage>
        <taxon>Bacteria</taxon>
        <taxon>Pseudomonadati</taxon>
        <taxon>Planctomycetota</taxon>
        <taxon>Planctomycetia</taxon>
        <taxon>Pirellulales</taxon>
        <taxon>Pirellulaceae</taxon>
        <taxon>Rhodopirellula</taxon>
    </lineage>
</organism>